<keyword evidence="2" id="KW-0560">Oxidoreductase</keyword>
<keyword evidence="4" id="KW-1185">Reference proteome</keyword>
<dbReference type="Gene3D" id="3.40.50.720">
    <property type="entry name" value="NAD(P)-binding Rossmann-like Domain"/>
    <property type="match status" value="1"/>
</dbReference>
<dbReference type="InterPro" id="IPR036291">
    <property type="entry name" value="NAD(P)-bd_dom_sf"/>
</dbReference>
<evidence type="ECO:0000256" key="1">
    <source>
        <dbReference type="ARBA" id="ARBA00006484"/>
    </source>
</evidence>
<organism evidence="3 4">
    <name type="scientific">Paramuricea clavata</name>
    <name type="common">Red gorgonian</name>
    <name type="synonym">Violescent sea-whip</name>
    <dbReference type="NCBI Taxonomy" id="317549"/>
    <lineage>
        <taxon>Eukaryota</taxon>
        <taxon>Metazoa</taxon>
        <taxon>Cnidaria</taxon>
        <taxon>Anthozoa</taxon>
        <taxon>Octocorallia</taxon>
        <taxon>Malacalcyonacea</taxon>
        <taxon>Plexauridae</taxon>
        <taxon>Paramuricea</taxon>
    </lineage>
</organism>
<accession>A0A6S7JW59</accession>
<dbReference type="SUPFAM" id="SSF51735">
    <property type="entry name" value="NAD(P)-binding Rossmann-fold domains"/>
    <property type="match status" value="1"/>
</dbReference>
<proteinExistence type="inferred from homology"/>
<protein>
    <submittedName>
        <fullName evidence="3">Uncharacterized protein</fullName>
    </submittedName>
</protein>
<dbReference type="EMBL" id="CACRXK020020947">
    <property type="protein sequence ID" value="CAB4035328.1"/>
    <property type="molecule type" value="Genomic_DNA"/>
</dbReference>
<reference evidence="3" key="1">
    <citation type="submission" date="2020-04" db="EMBL/GenBank/DDBJ databases">
        <authorList>
            <person name="Alioto T."/>
            <person name="Alioto T."/>
            <person name="Gomez Garrido J."/>
        </authorList>
    </citation>
    <scope>NUCLEOTIDE SEQUENCE</scope>
    <source>
        <strain evidence="3">A484AB</strain>
    </source>
</reference>
<dbReference type="OrthoDB" id="47007at2759"/>
<dbReference type="AlphaFoldDB" id="A0A6S7JW59"/>
<name>A0A6S7JW59_PARCT</name>
<dbReference type="InterPro" id="IPR051911">
    <property type="entry name" value="SDR_oxidoreductase"/>
</dbReference>
<comment type="caution">
    <text evidence="3">The sequence shown here is derived from an EMBL/GenBank/DDBJ whole genome shotgun (WGS) entry which is preliminary data.</text>
</comment>
<sequence length="139" mass="15746">MPFHSAYSATKFAVNGLLESLAPECLRFNIYVSILETSLSNESDKNAKAIRLAMENDTSALDGDTVDYYENFNNRLKKNRSSVKKPNPMKLGDTVKDILLTSKPHFRYQINRVCKEAARQKLTDESGDSFIEEAAEKYL</sequence>
<dbReference type="Proteomes" id="UP001152795">
    <property type="component" value="Unassembled WGS sequence"/>
</dbReference>
<gene>
    <name evidence="3" type="ORF">PACLA_8A027671</name>
</gene>
<dbReference type="GO" id="GO:0016491">
    <property type="term" value="F:oxidoreductase activity"/>
    <property type="evidence" value="ECO:0007669"/>
    <property type="project" value="UniProtKB-KW"/>
</dbReference>
<dbReference type="PANTHER" id="PTHR43976">
    <property type="entry name" value="SHORT CHAIN DEHYDROGENASE"/>
    <property type="match status" value="1"/>
</dbReference>
<evidence type="ECO:0000313" key="4">
    <source>
        <dbReference type="Proteomes" id="UP001152795"/>
    </source>
</evidence>
<dbReference type="PANTHER" id="PTHR43976:SF16">
    <property type="entry name" value="SHORT-CHAIN DEHYDROGENASE_REDUCTASE FAMILY PROTEIN"/>
    <property type="match status" value="1"/>
</dbReference>
<evidence type="ECO:0000256" key="2">
    <source>
        <dbReference type="ARBA" id="ARBA00023002"/>
    </source>
</evidence>
<evidence type="ECO:0000313" key="3">
    <source>
        <dbReference type="EMBL" id="CAB4035328.1"/>
    </source>
</evidence>
<comment type="similarity">
    <text evidence="1">Belongs to the short-chain dehydrogenases/reductases (SDR) family.</text>
</comment>